<dbReference type="PANTHER" id="PTHR30388:SF4">
    <property type="entry name" value="MOLYBDENUM COFACTOR INSERTION CHAPERONE PAOD"/>
    <property type="match status" value="1"/>
</dbReference>
<reference evidence="4" key="1">
    <citation type="submission" date="2016-10" db="EMBL/GenBank/DDBJ databases">
        <authorList>
            <person name="Varghese N."/>
            <person name="Submissions S."/>
        </authorList>
    </citation>
    <scope>NUCLEOTIDE SEQUENCE [LARGE SCALE GENOMIC DNA]</scope>
    <source>
        <strain evidence="4">DSM 25730</strain>
    </source>
</reference>
<dbReference type="InterPro" id="IPR052698">
    <property type="entry name" value="MoCofactor_Util/Proc"/>
</dbReference>
<proteinExistence type="predicted"/>
<keyword evidence="4" id="KW-1185">Reference proteome</keyword>
<dbReference type="Pfam" id="PF02625">
    <property type="entry name" value="XdhC_CoxI"/>
    <property type="match status" value="1"/>
</dbReference>
<dbReference type="PANTHER" id="PTHR30388">
    <property type="entry name" value="ALDEHYDE OXIDOREDUCTASE MOLYBDENUM COFACTOR ASSEMBLY PROTEIN"/>
    <property type="match status" value="1"/>
</dbReference>
<dbReference type="Proteomes" id="UP000199439">
    <property type="component" value="Unassembled WGS sequence"/>
</dbReference>
<evidence type="ECO:0000259" key="2">
    <source>
        <dbReference type="Pfam" id="PF13478"/>
    </source>
</evidence>
<dbReference type="RefSeq" id="WP_092851554.1">
    <property type="nucleotide sequence ID" value="NZ_FOMI01000005.1"/>
</dbReference>
<organism evidence="3 4">
    <name type="scientific">Algibacter pectinivorans</name>
    <dbReference type="NCBI Taxonomy" id="870482"/>
    <lineage>
        <taxon>Bacteria</taxon>
        <taxon>Pseudomonadati</taxon>
        <taxon>Bacteroidota</taxon>
        <taxon>Flavobacteriia</taxon>
        <taxon>Flavobacteriales</taxon>
        <taxon>Flavobacteriaceae</taxon>
        <taxon>Algibacter</taxon>
    </lineage>
</organism>
<dbReference type="Pfam" id="PF13478">
    <property type="entry name" value="XdhC_C"/>
    <property type="match status" value="1"/>
</dbReference>
<dbReference type="AlphaFoldDB" id="A0A1I1QCS0"/>
<dbReference type="InterPro" id="IPR027051">
    <property type="entry name" value="XdhC_Rossmann_dom"/>
</dbReference>
<dbReference type="Gene3D" id="3.40.50.720">
    <property type="entry name" value="NAD(P)-binding Rossmann-like Domain"/>
    <property type="match status" value="1"/>
</dbReference>
<feature type="domain" description="XdhC- CoxI" evidence="1">
    <location>
        <begin position="22"/>
        <end position="82"/>
    </location>
</feature>
<evidence type="ECO:0000313" key="4">
    <source>
        <dbReference type="Proteomes" id="UP000199439"/>
    </source>
</evidence>
<feature type="domain" description="XdhC Rossmann" evidence="2">
    <location>
        <begin position="176"/>
        <end position="319"/>
    </location>
</feature>
<accession>A0A1I1QCS0</accession>
<dbReference type="InterPro" id="IPR003777">
    <property type="entry name" value="XdhC_CoxI"/>
</dbReference>
<name>A0A1I1QCS0_9FLAO</name>
<gene>
    <name evidence="3" type="ORF">SAMN04487987_105184</name>
</gene>
<evidence type="ECO:0000259" key="1">
    <source>
        <dbReference type="Pfam" id="PF02625"/>
    </source>
</evidence>
<evidence type="ECO:0000313" key="3">
    <source>
        <dbReference type="EMBL" id="SFD17023.1"/>
    </source>
</evidence>
<sequence length="342" mass="37454">MTHELKLIAQEARKNELLGIKNVLATVVALDGSSYRRPGVRMLLSSNGAMVGAVSGGCVEKEVQRSAQSVFKTGVSKMMTYDGRYRLGCEGVLYILLETFKVSDEFYTTFTSKVEARESMTLSSFYEKKDAVEGDFYSVLAFSKGATFTFSAVKRASMVVPALSVFKQTLLPCFKLVIIGGEHDAVKLCKAASLLGWQIHVVSSIKDPKTLNDFPGATAVSSNTPENFDISTLDSNSAVVLMTHNFAQDLSYLVRLQDCKLPYIGVLGSAKRRNQLENDLFDYIPELKETFINSIHSPAGLNIGAITPEEISISILSEILATIRNKNPVSLKTITGKIHTQL</sequence>
<dbReference type="EMBL" id="FOMI01000005">
    <property type="protein sequence ID" value="SFD17023.1"/>
    <property type="molecule type" value="Genomic_DNA"/>
</dbReference>
<protein>
    <submittedName>
        <fullName evidence="3">Xanthine and CO dehydrogenase maturation factor, XdhC/CoxF family</fullName>
    </submittedName>
</protein>
<dbReference type="STRING" id="870482.SAMN04487987_105184"/>
<dbReference type="OrthoDB" id="9773039at2"/>